<proteinExistence type="inferred from homology"/>
<evidence type="ECO:0000313" key="4">
    <source>
        <dbReference type="Proteomes" id="UP000272778"/>
    </source>
</evidence>
<dbReference type="OrthoDB" id="9803749at2"/>
<dbReference type="PROSITE" id="PS51353">
    <property type="entry name" value="ARSC"/>
    <property type="match status" value="1"/>
</dbReference>
<name>A0A3N6NGQ7_9BURK</name>
<comment type="caution">
    <text evidence="3">The sequence shown here is derived from an EMBL/GenBank/DDBJ whole genome shotgun (WGS) entry which is preliminary data.</text>
</comment>
<dbReference type="Proteomes" id="UP000272778">
    <property type="component" value="Unassembled WGS sequence"/>
</dbReference>
<evidence type="ECO:0000256" key="2">
    <source>
        <dbReference type="PROSITE-ProRule" id="PRU01282"/>
    </source>
</evidence>
<evidence type="ECO:0000313" key="3">
    <source>
        <dbReference type="EMBL" id="RQH07907.1"/>
    </source>
</evidence>
<dbReference type="RefSeq" id="WP_124150386.1">
    <property type="nucleotide sequence ID" value="NZ_RQIS01000004.1"/>
</dbReference>
<dbReference type="InterPro" id="IPR036249">
    <property type="entry name" value="Thioredoxin-like_sf"/>
</dbReference>
<dbReference type="Pfam" id="PF03960">
    <property type="entry name" value="ArsC"/>
    <property type="match status" value="1"/>
</dbReference>
<dbReference type="NCBIfam" id="NF008107">
    <property type="entry name" value="PRK10853.1"/>
    <property type="match status" value="1"/>
</dbReference>
<dbReference type="PANTHER" id="PTHR30041">
    <property type="entry name" value="ARSENATE REDUCTASE"/>
    <property type="match status" value="1"/>
</dbReference>
<dbReference type="EMBL" id="RQIS01000004">
    <property type="protein sequence ID" value="RQH07907.1"/>
    <property type="molecule type" value="Genomic_DNA"/>
</dbReference>
<dbReference type="InterPro" id="IPR006660">
    <property type="entry name" value="Arsenate_reductase-like"/>
</dbReference>
<keyword evidence="4" id="KW-1185">Reference proteome</keyword>
<sequence>MAKSRGSVATTVVYGIPNCDSVKKARVWLEEHGVEFEFHDFKKAGVSNALVQDWLKDVSLDLLINKRGTTWRGLSEVHKAEADTTAGAIALMIHKPSIIKRPVIVVNGRVKTLGFSAEQYAELFA</sequence>
<evidence type="ECO:0000256" key="1">
    <source>
        <dbReference type="ARBA" id="ARBA00007198"/>
    </source>
</evidence>
<accession>A0A3N6NGQ7</accession>
<dbReference type="CDD" id="cd03035">
    <property type="entry name" value="ArsC_Yffb"/>
    <property type="match status" value="1"/>
</dbReference>
<dbReference type="InterPro" id="IPR006504">
    <property type="entry name" value="Tscrpt_reg_Spx/MgsR"/>
</dbReference>
<reference evidence="3 4" key="1">
    <citation type="submission" date="2018-11" db="EMBL/GenBank/DDBJ databases">
        <title>Paraburkholderia sp. DHOA04, isolated from soil.</title>
        <authorList>
            <person name="Gao Z.-H."/>
            <person name="Qiu L.-H."/>
            <person name="Fu J.-C."/>
        </authorList>
    </citation>
    <scope>NUCLEOTIDE SEQUENCE [LARGE SCALE GENOMIC DNA]</scope>
    <source>
        <strain evidence="3 4">DHOA04</strain>
    </source>
</reference>
<comment type="similarity">
    <text evidence="1 2">Belongs to the ArsC family.</text>
</comment>
<organism evidence="3 4">
    <name type="scientific">Paraburkholderia dinghuensis</name>
    <dbReference type="NCBI Taxonomy" id="2305225"/>
    <lineage>
        <taxon>Bacteria</taxon>
        <taxon>Pseudomonadati</taxon>
        <taxon>Pseudomonadota</taxon>
        <taxon>Betaproteobacteria</taxon>
        <taxon>Burkholderiales</taxon>
        <taxon>Burkholderiaceae</taxon>
        <taxon>Paraburkholderia</taxon>
    </lineage>
</organism>
<dbReference type="AlphaFoldDB" id="A0A3N6NGQ7"/>
<protein>
    <submittedName>
        <fullName evidence="3">ArsC family reductase</fullName>
    </submittedName>
</protein>
<dbReference type="PANTHER" id="PTHR30041:SF8">
    <property type="entry name" value="PROTEIN YFFB"/>
    <property type="match status" value="1"/>
</dbReference>
<gene>
    <name evidence="3" type="ORF">D1Y85_07325</name>
</gene>
<dbReference type="SUPFAM" id="SSF52833">
    <property type="entry name" value="Thioredoxin-like"/>
    <property type="match status" value="1"/>
</dbReference>
<dbReference type="NCBIfam" id="TIGR01617">
    <property type="entry name" value="arsC_related"/>
    <property type="match status" value="1"/>
</dbReference>
<dbReference type="Gene3D" id="3.40.30.10">
    <property type="entry name" value="Glutaredoxin"/>
    <property type="match status" value="1"/>
</dbReference>